<proteinExistence type="predicted"/>
<evidence type="ECO:0000313" key="3">
    <source>
        <dbReference type="EMBL" id="QWZ06884.1"/>
    </source>
</evidence>
<feature type="region of interest" description="Disordered" evidence="1">
    <location>
        <begin position="203"/>
        <end position="230"/>
    </location>
</feature>
<evidence type="ECO:0008006" key="5">
    <source>
        <dbReference type="Google" id="ProtNLM"/>
    </source>
</evidence>
<organism evidence="3 4">
    <name type="scientific">Nocardioides panacis</name>
    <dbReference type="NCBI Taxonomy" id="2849501"/>
    <lineage>
        <taxon>Bacteria</taxon>
        <taxon>Bacillati</taxon>
        <taxon>Actinomycetota</taxon>
        <taxon>Actinomycetes</taxon>
        <taxon>Propionibacteriales</taxon>
        <taxon>Nocardioidaceae</taxon>
        <taxon>Nocardioides</taxon>
    </lineage>
</organism>
<gene>
    <name evidence="3" type="ORF">KRR39_15320</name>
</gene>
<evidence type="ECO:0000256" key="2">
    <source>
        <dbReference type="SAM" id="SignalP"/>
    </source>
</evidence>
<accession>A0A975SVW9</accession>
<feature type="signal peptide" evidence="2">
    <location>
        <begin position="1"/>
        <end position="21"/>
    </location>
</feature>
<dbReference type="Proteomes" id="UP000683575">
    <property type="component" value="Chromosome"/>
</dbReference>
<sequence>MRAPVRLALLPVLLLALGACTTTTPSTPRPTLTLPTSSLHPAPGVDDGPVDELGIAVRPVRTALRDPRGDVALVATDPPATTTVPATSIDLVGLRVVHGRDAVRVRLRFADLRPVGRPTVDLGLTTPRGRWFLDLTADGSRVPRRPSRFVGPDGAGRACPGFARSVDPARDRVDLTVPRGCLAHPAWVTVRVLVSRPTPAGTLFENPHNTRPFSEFGTERLYPDAPAGRG</sequence>
<keyword evidence="4" id="KW-1185">Reference proteome</keyword>
<dbReference type="PROSITE" id="PS51257">
    <property type="entry name" value="PROKAR_LIPOPROTEIN"/>
    <property type="match status" value="1"/>
</dbReference>
<evidence type="ECO:0000256" key="1">
    <source>
        <dbReference type="SAM" id="MobiDB-lite"/>
    </source>
</evidence>
<keyword evidence="2" id="KW-0732">Signal</keyword>
<reference evidence="3" key="1">
    <citation type="submission" date="2021-06" db="EMBL/GenBank/DDBJ databases">
        <title>Complete genome sequence of Nocardioides sp. G188.</title>
        <authorList>
            <person name="Im W.-T."/>
        </authorList>
    </citation>
    <scope>NUCLEOTIDE SEQUENCE</scope>
    <source>
        <strain evidence="3">G188</strain>
    </source>
</reference>
<dbReference type="KEGG" id="nps:KRR39_15320"/>
<dbReference type="AlphaFoldDB" id="A0A975SVW9"/>
<feature type="chain" id="PRO_5039080711" description="Lipoprotein" evidence="2">
    <location>
        <begin position="22"/>
        <end position="230"/>
    </location>
</feature>
<evidence type="ECO:0000313" key="4">
    <source>
        <dbReference type="Proteomes" id="UP000683575"/>
    </source>
</evidence>
<feature type="region of interest" description="Disordered" evidence="1">
    <location>
        <begin position="24"/>
        <end position="47"/>
    </location>
</feature>
<dbReference type="RefSeq" id="WP_216938209.1">
    <property type="nucleotide sequence ID" value="NZ_CP077062.1"/>
</dbReference>
<feature type="compositionally biased region" description="Low complexity" evidence="1">
    <location>
        <begin position="24"/>
        <end position="39"/>
    </location>
</feature>
<name>A0A975SVW9_9ACTN</name>
<dbReference type="EMBL" id="CP077062">
    <property type="protein sequence ID" value="QWZ06884.1"/>
    <property type="molecule type" value="Genomic_DNA"/>
</dbReference>
<protein>
    <recommendedName>
        <fullName evidence="5">Lipoprotein</fullName>
    </recommendedName>
</protein>